<evidence type="ECO:0000256" key="2">
    <source>
        <dbReference type="ARBA" id="ARBA00022475"/>
    </source>
</evidence>
<dbReference type="AlphaFoldDB" id="A0A1J5P982"/>
<comment type="subcellular location">
    <subcellularLocation>
        <location evidence="1">Cell membrane</location>
        <topology evidence="1">Multi-pass membrane protein</topology>
    </subcellularLocation>
</comment>
<evidence type="ECO:0000256" key="1">
    <source>
        <dbReference type="ARBA" id="ARBA00004651"/>
    </source>
</evidence>
<evidence type="ECO:0000256" key="3">
    <source>
        <dbReference type="ARBA" id="ARBA00022692"/>
    </source>
</evidence>
<keyword evidence="4 6" id="KW-1133">Transmembrane helix</keyword>
<feature type="transmembrane region" description="Helical" evidence="6">
    <location>
        <begin position="111"/>
        <end position="130"/>
    </location>
</feature>
<keyword evidence="3 6" id="KW-0812">Transmembrane</keyword>
<dbReference type="PANTHER" id="PTHR33406">
    <property type="entry name" value="MEMBRANE PROTEIN MJ1562-RELATED"/>
    <property type="match status" value="1"/>
</dbReference>
<keyword evidence="5 6" id="KW-0472">Membrane</keyword>
<dbReference type="InterPro" id="IPR004869">
    <property type="entry name" value="MMPL_dom"/>
</dbReference>
<dbReference type="GO" id="GO:0005886">
    <property type="term" value="C:plasma membrane"/>
    <property type="evidence" value="ECO:0007669"/>
    <property type="project" value="UniProtKB-SubCell"/>
</dbReference>
<dbReference type="Pfam" id="PF03176">
    <property type="entry name" value="MMPL"/>
    <property type="match status" value="1"/>
</dbReference>
<proteinExistence type="predicted"/>
<evidence type="ECO:0000256" key="6">
    <source>
        <dbReference type="SAM" id="Phobius"/>
    </source>
</evidence>
<name>A0A1J5P982_9ZZZZ</name>
<feature type="transmembrane region" description="Helical" evidence="6">
    <location>
        <begin position="7"/>
        <end position="30"/>
    </location>
</feature>
<reference evidence="8" key="1">
    <citation type="submission" date="2016-10" db="EMBL/GenBank/DDBJ databases">
        <title>Sequence of Gallionella enrichment culture.</title>
        <authorList>
            <person name="Poehlein A."/>
            <person name="Muehling M."/>
            <person name="Daniel R."/>
        </authorList>
    </citation>
    <scope>NUCLEOTIDE SEQUENCE</scope>
</reference>
<feature type="transmembrane region" description="Helical" evidence="6">
    <location>
        <begin position="79"/>
        <end position="105"/>
    </location>
</feature>
<accession>A0A1J5P982</accession>
<comment type="caution">
    <text evidence="8">The sequence shown here is derived from an EMBL/GenBank/DDBJ whole genome shotgun (WGS) entry which is preliminary data.</text>
</comment>
<dbReference type="InterPro" id="IPR050545">
    <property type="entry name" value="Mycobact_MmpL"/>
</dbReference>
<feature type="domain" description="Membrane transport protein MMPL" evidence="7">
    <location>
        <begin position="5"/>
        <end position="147"/>
    </location>
</feature>
<evidence type="ECO:0000313" key="8">
    <source>
        <dbReference type="EMBL" id="OIQ67312.1"/>
    </source>
</evidence>
<gene>
    <name evidence="8" type="primary">ydfJ_7</name>
    <name evidence="8" type="ORF">GALL_511110</name>
</gene>
<dbReference type="EMBL" id="MLJW01006009">
    <property type="protein sequence ID" value="OIQ67312.1"/>
    <property type="molecule type" value="Genomic_DNA"/>
</dbReference>
<evidence type="ECO:0000259" key="7">
    <source>
        <dbReference type="Pfam" id="PF03176"/>
    </source>
</evidence>
<feature type="transmembrane region" description="Helical" evidence="6">
    <location>
        <begin position="36"/>
        <end position="58"/>
    </location>
</feature>
<sequence length="167" mass="17824">MDLVSVVVAYGSVVFVFRFGVGSSILGTYRVGQVEAWVLVFLFAVLFGLSMDYEVFIVSRMREARNRGATNTEAIIEGLAHTGGVVTAAAIILVGALGGLVLGHFAGLQQLGIGLAFGVLIDATIIRGLLLPSAMVLLGRWNWWLPNSVARLVRTKASPLAVREARP</sequence>
<keyword evidence="2" id="KW-1003">Cell membrane</keyword>
<evidence type="ECO:0000256" key="4">
    <source>
        <dbReference type="ARBA" id="ARBA00022989"/>
    </source>
</evidence>
<dbReference type="Gene3D" id="1.20.1640.10">
    <property type="entry name" value="Multidrug efflux transporter AcrB transmembrane domain"/>
    <property type="match status" value="1"/>
</dbReference>
<dbReference type="PANTHER" id="PTHR33406:SF13">
    <property type="entry name" value="MEMBRANE PROTEIN YDFJ"/>
    <property type="match status" value="1"/>
</dbReference>
<dbReference type="SUPFAM" id="SSF82866">
    <property type="entry name" value="Multidrug efflux transporter AcrB transmembrane domain"/>
    <property type="match status" value="1"/>
</dbReference>
<evidence type="ECO:0000256" key="5">
    <source>
        <dbReference type="ARBA" id="ARBA00023136"/>
    </source>
</evidence>
<protein>
    <submittedName>
        <fullName evidence="8">Membrane protein YdfJ</fullName>
    </submittedName>
</protein>
<organism evidence="8">
    <name type="scientific">mine drainage metagenome</name>
    <dbReference type="NCBI Taxonomy" id="410659"/>
    <lineage>
        <taxon>unclassified sequences</taxon>
        <taxon>metagenomes</taxon>
        <taxon>ecological metagenomes</taxon>
    </lineage>
</organism>